<dbReference type="AlphaFoldDB" id="A0A391PFJ5"/>
<evidence type="ECO:0000256" key="3">
    <source>
        <dbReference type="ARBA" id="ARBA00022989"/>
    </source>
</evidence>
<accession>A0A391PFJ5</accession>
<feature type="non-terminal residue" evidence="6">
    <location>
        <position position="32"/>
    </location>
</feature>
<feature type="transmembrane region" description="Helical" evidence="5">
    <location>
        <begin position="6"/>
        <end position="23"/>
    </location>
</feature>
<dbReference type="EMBL" id="BDIP01011082">
    <property type="protein sequence ID" value="GCA65422.1"/>
    <property type="molecule type" value="Genomic_DNA"/>
</dbReference>
<protein>
    <submittedName>
        <fullName evidence="6">Uncharacterized protein</fullName>
    </submittedName>
</protein>
<organism evidence="6 7">
    <name type="scientific">Kipferlia bialata</name>
    <dbReference type="NCBI Taxonomy" id="797122"/>
    <lineage>
        <taxon>Eukaryota</taxon>
        <taxon>Metamonada</taxon>
        <taxon>Carpediemonas-like organisms</taxon>
        <taxon>Kipferlia</taxon>
    </lineage>
</organism>
<comment type="caution">
    <text evidence="6">The sequence shown here is derived from an EMBL/GenBank/DDBJ whole genome shotgun (WGS) entry which is preliminary data.</text>
</comment>
<keyword evidence="2 5" id="KW-0812">Transmembrane</keyword>
<evidence type="ECO:0000256" key="2">
    <source>
        <dbReference type="ARBA" id="ARBA00022692"/>
    </source>
</evidence>
<gene>
    <name evidence="6" type="ORF">KIPB_017095</name>
</gene>
<evidence type="ECO:0000256" key="5">
    <source>
        <dbReference type="SAM" id="Phobius"/>
    </source>
</evidence>
<dbReference type="InterPro" id="IPR006603">
    <property type="entry name" value="PQ-loop_rpt"/>
</dbReference>
<dbReference type="GO" id="GO:0016020">
    <property type="term" value="C:membrane"/>
    <property type="evidence" value="ECO:0007669"/>
    <property type="project" value="UniProtKB-SubCell"/>
</dbReference>
<sequence length="32" mass="3558">VGDIAYLVSFISGLLSVGCWVVAQIPQMWKNY</sequence>
<name>A0A391PFJ5_9EUKA</name>
<evidence type="ECO:0000313" key="7">
    <source>
        <dbReference type="Proteomes" id="UP000265618"/>
    </source>
</evidence>
<feature type="non-terminal residue" evidence="6">
    <location>
        <position position="1"/>
    </location>
</feature>
<keyword evidence="7" id="KW-1185">Reference proteome</keyword>
<keyword evidence="3 5" id="KW-1133">Transmembrane helix</keyword>
<dbReference type="Pfam" id="PF04193">
    <property type="entry name" value="PQ-loop"/>
    <property type="match status" value="1"/>
</dbReference>
<evidence type="ECO:0000256" key="1">
    <source>
        <dbReference type="ARBA" id="ARBA00004141"/>
    </source>
</evidence>
<dbReference type="OrthoDB" id="8048523at2759"/>
<evidence type="ECO:0000256" key="4">
    <source>
        <dbReference type="ARBA" id="ARBA00023136"/>
    </source>
</evidence>
<proteinExistence type="predicted"/>
<comment type="subcellular location">
    <subcellularLocation>
        <location evidence="1">Membrane</location>
        <topology evidence="1">Multi-pass membrane protein</topology>
    </subcellularLocation>
</comment>
<reference evidence="6 7" key="1">
    <citation type="journal article" date="2018" name="PLoS ONE">
        <title>The draft genome of Kipferlia bialata reveals reductive genome evolution in fornicate parasites.</title>
        <authorList>
            <person name="Tanifuji G."/>
            <person name="Takabayashi S."/>
            <person name="Kume K."/>
            <person name="Takagi M."/>
            <person name="Nakayama T."/>
            <person name="Kamikawa R."/>
            <person name="Inagaki Y."/>
            <person name="Hashimoto T."/>
        </authorList>
    </citation>
    <scope>NUCLEOTIDE SEQUENCE [LARGE SCALE GENOMIC DNA]</scope>
    <source>
        <strain evidence="6">NY0173</strain>
    </source>
</reference>
<dbReference type="Proteomes" id="UP000265618">
    <property type="component" value="Unassembled WGS sequence"/>
</dbReference>
<evidence type="ECO:0000313" key="6">
    <source>
        <dbReference type="EMBL" id="GCA65422.1"/>
    </source>
</evidence>
<keyword evidence="4 5" id="KW-0472">Membrane</keyword>